<dbReference type="KEGG" id="cfu:CFU_2448"/>
<dbReference type="PANTHER" id="PTHR42923">
    <property type="entry name" value="PROTOPORPHYRINOGEN OXIDASE"/>
    <property type="match status" value="1"/>
</dbReference>
<dbReference type="InterPro" id="IPR017830">
    <property type="entry name" value="SQase_HpnE"/>
</dbReference>
<proteinExistence type="predicted"/>
<reference evidence="2 3" key="1">
    <citation type="journal article" date="2004" name="Environ. Microbiol.">
        <title>Phylogeny-function analysis of (meta)genomic libraries: screening for expression of ribosomal RNA genes by large-insert library fluorescent in situ hybridization (LIL-FISH).</title>
        <authorList>
            <person name="Leveau J.H."/>
            <person name="Gerards S."/>
            <person name="de Boer W."/>
            <person name="van Veen J.A."/>
        </authorList>
    </citation>
    <scope>NUCLEOTIDE SEQUENCE [LARGE SCALE GENOMIC DNA]</scope>
    <source>
        <strain evidence="2 3">Ter331</strain>
    </source>
</reference>
<reference evidence="2 3" key="4">
    <citation type="journal article" date="2010" name="Environ. Microbiol.">
        <title>The bacterial genus Collimonas: mycophagy, weathering and other adaptive solutions to life in oligotrophic soil environments.</title>
        <authorList>
            <person name="Leveau J.H."/>
            <person name="Uroz S."/>
            <person name="de Boer W."/>
        </authorList>
    </citation>
    <scope>NUCLEOTIDE SEQUENCE [LARGE SCALE GENOMIC DNA]</scope>
    <source>
        <strain evidence="2 3">Ter331</strain>
    </source>
</reference>
<dbReference type="AlphaFoldDB" id="G0AH31"/>
<reference evidence="3" key="6">
    <citation type="submission" date="2011-05" db="EMBL/GenBank/DDBJ databases">
        <title>Complete sequence of Collimonas fungivorans Ter331.</title>
        <authorList>
            <person name="Leveau J.H."/>
        </authorList>
    </citation>
    <scope>NUCLEOTIDE SEQUENCE [LARGE SCALE GENOMIC DNA]</scope>
    <source>
        <strain evidence="3">Ter331</strain>
    </source>
</reference>
<dbReference type="STRING" id="1005048.CFU_2448"/>
<evidence type="ECO:0000313" key="2">
    <source>
        <dbReference type="EMBL" id="AEK62275.1"/>
    </source>
</evidence>
<dbReference type="Pfam" id="PF01593">
    <property type="entry name" value="Amino_oxidase"/>
    <property type="match status" value="1"/>
</dbReference>
<accession>G0AH31</accession>
<dbReference type="GO" id="GO:0016491">
    <property type="term" value="F:oxidoreductase activity"/>
    <property type="evidence" value="ECO:0007669"/>
    <property type="project" value="InterPro"/>
</dbReference>
<evidence type="ECO:0000313" key="3">
    <source>
        <dbReference type="Proteomes" id="UP000008392"/>
    </source>
</evidence>
<dbReference type="InterPro" id="IPR050464">
    <property type="entry name" value="Zeta_carotene_desat/Oxidored"/>
</dbReference>
<dbReference type="Gene3D" id="3.50.50.60">
    <property type="entry name" value="FAD/NAD(P)-binding domain"/>
    <property type="match status" value="1"/>
</dbReference>
<protein>
    <submittedName>
        <fullName evidence="2">Phytoene desaturase, pro-zeta-carotene producing</fullName>
    </submittedName>
</protein>
<dbReference type="eggNOG" id="COG1232">
    <property type="taxonomic scope" value="Bacteria"/>
</dbReference>
<dbReference type="HOGENOM" id="CLU_022687_2_1_4"/>
<dbReference type="NCBIfam" id="TIGR03467">
    <property type="entry name" value="HpnE"/>
    <property type="match status" value="1"/>
</dbReference>
<feature type="domain" description="Amine oxidase" evidence="1">
    <location>
        <begin position="39"/>
        <end position="470"/>
    </location>
</feature>
<dbReference type="PANTHER" id="PTHR42923:SF47">
    <property type="entry name" value="BLR3003 PROTEIN"/>
    <property type="match status" value="1"/>
</dbReference>
<gene>
    <name evidence="2" type="ordered locus">CFU_2448</name>
</gene>
<dbReference type="InterPro" id="IPR002937">
    <property type="entry name" value="Amino_oxidase"/>
</dbReference>
<dbReference type="Proteomes" id="UP000008392">
    <property type="component" value="Chromosome"/>
</dbReference>
<dbReference type="InterPro" id="IPR036188">
    <property type="entry name" value="FAD/NAD-bd_sf"/>
</dbReference>
<dbReference type="SUPFAM" id="SSF51905">
    <property type="entry name" value="FAD/NAD(P)-binding domain"/>
    <property type="match status" value="1"/>
</dbReference>
<dbReference type="EMBL" id="CP002745">
    <property type="protein sequence ID" value="AEK62275.1"/>
    <property type="molecule type" value="Genomic_DNA"/>
</dbReference>
<name>G0AH31_COLFT</name>
<evidence type="ECO:0000259" key="1">
    <source>
        <dbReference type="Pfam" id="PF01593"/>
    </source>
</evidence>
<organism evidence="2 3">
    <name type="scientific">Collimonas fungivorans (strain Ter331)</name>
    <dbReference type="NCBI Taxonomy" id="1005048"/>
    <lineage>
        <taxon>Bacteria</taxon>
        <taxon>Pseudomonadati</taxon>
        <taxon>Pseudomonadota</taxon>
        <taxon>Betaproteobacteria</taxon>
        <taxon>Burkholderiales</taxon>
        <taxon>Oxalobacteraceae</taxon>
        <taxon>Collimonas</taxon>
    </lineage>
</organism>
<reference evidence="2 3" key="2">
    <citation type="journal article" date="2006" name="J. Microbiol. Methods">
        <title>Genomic flank-sequencing of plasposon insertion sites for rapid identification of functional genes.</title>
        <authorList>
            <person name="Leveau J.H."/>
            <person name="Gerards S."/>
            <person name="Fritsche K."/>
            <person name="Zondag G."/>
            <person name="van Veen J.A."/>
        </authorList>
    </citation>
    <scope>NUCLEOTIDE SEQUENCE [LARGE SCALE GENOMIC DNA]</scope>
    <source>
        <strain evidence="2 3">Ter331</strain>
    </source>
</reference>
<reference evidence="2 3" key="3">
    <citation type="journal article" date="2008" name="FEMS Microbiol. Ecol.">
        <title>Identification and characterization of genes underlying chitinolysis in Collimonas fungivorans Ter331.</title>
        <authorList>
            <person name="Fritsche K."/>
            <person name="de Boer W."/>
            <person name="Gerards S."/>
            <person name="van den Berg M."/>
            <person name="van Veen J.A."/>
            <person name="Leveau J.H."/>
        </authorList>
    </citation>
    <scope>NUCLEOTIDE SEQUENCE [LARGE SCALE GENOMIC DNA]</scope>
    <source>
        <strain evidence="2 3">Ter331</strain>
    </source>
</reference>
<reference evidence="2 3" key="5">
    <citation type="journal article" date="2011" name="ISME J.">
        <title>Dual transcriptional profiling of a bacterial/fungal confrontation: Collimonas fungivorans versus Aspergillus niger.</title>
        <authorList>
            <person name="Mela F."/>
            <person name="Fritsche K."/>
            <person name="de Boer W."/>
            <person name="van Veen J.A."/>
            <person name="de Graaff L.H."/>
            <person name="van den Berg M."/>
            <person name="Leveau J.H."/>
        </authorList>
    </citation>
    <scope>NUCLEOTIDE SEQUENCE [LARGE SCALE GENOMIC DNA]</scope>
    <source>
        <strain evidence="2 3">Ter331</strain>
    </source>
</reference>
<sequence length="481" mass="51584">MAGVEDLCARLIPSRHRSLLCADMATEAQQVAVIGAGWAGCSAAVELTEAGHQVTLFEASRQLGGRARRVDINETILDNGQHILLGAYSQTLQMMRKVGIDPASAMLRLPLQMCYPAGSGGMTFVAPRLPAPLHLLAALLRADGLQRQDKLALARFSSAARWMGWQLHDDCSVSTLLERFDQTERLIQLMWRPLCIAALNTPPAQASAQVFLAVLRDSLGARRSASDMLLPRTDLSNLFPQQAAAFIEERGGNVESGHSIRQLQRSDGQNGRWQLQSGAASMDFDAVIIATPPETAATLLDGSADAALLTTLRSFDYEPITTCYLQYAADTRLPRPFLALLDDPENAGGSAAWGQFVFDRGQLDPSQAGLLAVVISASSEAIQAGHEALAQAVAAQLAAAFKQPQLASPSWSQVISEKRATFACTPGLARPANDTGLDKLLLAGDYTASDYPATLESAVRSGRQAAQELLAQIRRASIRRA</sequence>
<keyword evidence="3" id="KW-1185">Reference proteome</keyword>